<evidence type="ECO:0000313" key="6">
    <source>
        <dbReference type="EMBL" id="SHH84420.1"/>
    </source>
</evidence>
<evidence type="ECO:0000256" key="4">
    <source>
        <dbReference type="SAM" id="SignalP"/>
    </source>
</evidence>
<keyword evidence="4" id="KW-0732">Signal</keyword>
<dbReference type="Proteomes" id="UP000184226">
    <property type="component" value="Unassembled WGS sequence"/>
</dbReference>
<accession>A0A1M5WAD4</accession>
<feature type="signal peptide" evidence="4">
    <location>
        <begin position="1"/>
        <end position="18"/>
    </location>
</feature>
<dbReference type="AlphaFoldDB" id="A0A1M5WAD4"/>
<dbReference type="EMBL" id="FQXE01000005">
    <property type="protein sequence ID" value="SHH84420.1"/>
    <property type="molecule type" value="Genomic_DNA"/>
</dbReference>
<keyword evidence="7" id="KW-1185">Reference proteome</keyword>
<feature type="chain" id="PRO_5009914631" evidence="4">
    <location>
        <begin position="19"/>
        <end position="249"/>
    </location>
</feature>
<dbReference type="Gene3D" id="3.40.30.10">
    <property type="entry name" value="Glutaredoxin"/>
    <property type="match status" value="1"/>
</dbReference>
<evidence type="ECO:0000259" key="5">
    <source>
        <dbReference type="PROSITE" id="PS51352"/>
    </source>
</evidence>
<evidence type="ECO:0000256" key="2">
    <source>
        <dbReference type="ARBA" id="ARBA00023008"/>
    </source>
</evidence>
<feature type="domain" description="Thioredoxin" evidence="5">
    <location>
        <begin position="26"/>
        <end position="192"/>
    </location>
</feature>
<reference evidence="6 7" key="1">
    <citation type="submission" date="2016-11" db="EMBL/GenBank/DDBJ databases">
        <authorList>
            <person name="Jaros S."/>
            <person name="Januszkiewicz K."/>
            <person name="Wedrychowicz H."/>
        </authorList>
    </citation>
    <scope>NUCLEOTIDE SEQUENCE [LARGE SCALE GENOMIC DNA]</scope>
    <source>
        <strain evidence="6 7">CGMCC 1.10190</strain>
    </source>
</reference>
<keyword evidence="2" id="KW-0186">Copper</keyword>
<dbReference type="PROSITE" id="PS51352">
    <property type="entry name" value="THIOREDOXIN_2"/>
    <property type="match status" value="1"/>
</dbReference>
<gene>
    <name evidence="6" type="ORF">SAMN04488135_105159</name>
</gene>
<dbReference type="SUPFAM" id="SSF52833">
    <property type="entry name" value="Thioredoxin-like"/>
    <property type="match status" value="1"/>
</dbReference>
<keyword evidence="3" id="KW-1133">Transmembrane helix</keyword>
<keyword evidence="3" id="KW-0812">Transmembrane</keyword>
<dbReference type="PANTHER" id="PTHR12151">
    <property type="entry name" value="ELECTRON TRANSPORT PROTIN SCO1/SENC FAMILY MEMBER"/>
    <property type="match status" value="1"/>
</dbReference>
<sequence length="249" mass="27432">MKKLRLLLLACCCWPALAWPAAGYTQKLGAQLPLQASFRDENGAPRRLGDFFQGRPVILVLGYYHCPRLCSTVMDGVLQMAQLLDLPYAIVAISIDPRETPAAALRKRAAYLAADDGTQARSLHLLTGGPAAIAGVARQAGFDYSYDPASDQYTHPAGFVVATPDGLVSRYFPGLRFDARDIRLALIEASRYRIGSLSERLVLLCSHYDPLEGRYNIAVMALLRIIGAATMLALAGWVWLLSRRARRRR</sequence>
<feature type="transmembrane region" description="Helical" evidence="3">
    <location>
        <begin position="215"/>
        <end position="240"/>
    </location>
</feature>
<dbReference type="OrthoDB" id="9786756at2"/>
<evidence type="ECO:0000256" key="1">
    <source>
        <dbReference type="ARBA" id="ARBA00010996"/>
    </source>
</evidence>
<organism evidence="6 7">
    <name type="scientific">Pollutimonas bauzanensis</name>
    <dbReference type="NCBI Taxonomy" id="658167"/>
    <lineage>
        <taxon>Bacteria</taxon>
        <taxon>Pseudomonadati</taxon>
        <taxon>Pseudomonadota</taxon>
        <taxon>Betaproteobacteria</taxon>
        <taxon>Burkholderiales</taxon>
        <taxon>Alcaligenaceae</taxon>
        <taxon>Pollutimonas</taxon>
    </lineage>
</organism>
<dbReference type="RefSeq" id="WP_073103264.1">
    <property type="nucleotide sequence ID" value="NZ_FQXE01000005.1"/>
</dbReference>
<proteinExistence type="inferred from homology"/>
<dbReference type="STRING" id="658167.SAMN04488135_105159"/>
<dbReference type="InterPro" id="IPR013766">
    <property type="entry name" value="Thioredoxin_domain"/>
</dbReference>
<evidence type="ECO:0000313" key="7">
    <source>
        <dbReference type="Proteomes" id="UP000184226"/>
    </source>
</evidence>
<dbReference type="PANTHER" id="PTHR12151:SF8">
    <property type="entry name" value="THIOREDOXIN DOMAIN-CONTAINING PROTEIN"/>
    <property type="match status" value="1"/>
</dbReference>
<dbReference type="Pfam" id="PF02630">
    <property type="entry name" value="SCO1-SenC"/>
    <property type="match status" value="1"/>
</dbReference>
<dbReference type="InterPro" id="IPR003782">
    <property type="entry name" value="SCO1/SenC"/>
</dbReference>
<dbReference type="InterPro" id="IPR036249">
    <property type="entry name" value="Thioredoxin-like_sf"/>
</dbReference>
<dbReference type="CDD" id="cd02968">
    <property type="entry name" value="SCO"/>
    <property type="match status" value="1"/>
</dbReference>
<evidence type="ECO:0000256" key="3">
    <source>
        <dbReference type="SAM" id="Phobius"/>
    </source>
</evidence>
<comment type="similarity">
    <text evidence="1">Belongs to the SCO1/2 family.</text>
</comment>
<keyword evidence="3" id="KW-0472">Membrane</keyword>
<name>A0A1M5WAD4_9BURK</name>
<protein>
    <submittedName>
        <fullName evidence="6">Protein SCO1/2</fullName>
    </submittedName>
</protein>